<dbReference type="SUPFAM" id="SSF52833">
    <property type="entry name" value="Thioredoxin-like"/>
    <property type="match status" value="1"/>
</dbReference>
<dbReference type="EMBL" id="CAEZUP010000037">
    <property type="protein sequence ID" value="CAB4609785.1"/>
    <property type="molecule type" value="Genomic_DNA"/>
</dbReference>
<dbReference type="InterPro" id="IPR036249">
    <property type="entry name" value="Thioredoxin-like_sf"/>
</dbReference>
<feature type="domain" description="Thioredoxin" evidence="1">
    <location>
        <begin position="53"/>
        <end position="135"/>
    </location>
</feature>
<name>A0A6J6HEP1_9ZZZZ</name>
<dbReference type="Pfam" id="PF00085">
    <property type="entry name" value="Thioredoxin"/>
    <property type="match status" value="1"/>
</dbReference>
<proteinExistence type="predicted"/>
<reference evidence="2" key="1">
    <citation type="submission" date="2020-05" db="EMBL/GenBank/DDBJ databases">
        <authorList>
            <person name="Chiriac C."/>
            <person name="Salcher M."/>
            <person name="Ghai R."/>
            <person name="Kavagutti S V."/>
        </authorList>
    </citation>
    <scope>NUCLEOTIDE SEQUENCE</scope>
</reference>
<dbReference type="Gene3D" id="3.40.30.10">
    <property type="entry name" value="Glutaredoxin"/>
    <property type="match status" value="1"/>
</dbReference>
<sequence>MDRLSVALVLVGIAVVAALLLQRRKPAPPSGQNWNIPVQLDRSDFTRPDAAWLVAVFTSSTCDTCGGVAAKAAALDAGGAGPVAVQTIEVTAEPELHRRYGIDAVPLVLIADSEGVVIKHFLGPVTATDLWAAVAEAREPGSTPEGCDNHS</sequence>
<accession>A0A6J6HEP1</accession>
<evidence type="ECO:0000259" key="1">
    <source>
        <dbReference type="Pfam" id="PF00085"/>
    </source>
</evidence>
<dbReference type="InterPro" id="IPR013766">
    <property type="entry name" value="Thioredoxin_domain"/>
</dbReference>
<evidence type="ECO:0000313" key="2">
    <source>
        <dbReference type="EMBL" id="CAB4609785.1"/>
    </source>
</evidence>
<protein>
    <submittedName>
        <fullName evidence="2">Unannotated protein</fullName>
    </submittedName>
</protein>
<organism evidence="2">
    <name type="scientific">freshwater metagenome</name>
    <dbReference type="NCBI Taxonomy" id="449393"/>
    <lineage>
        <taxon>unclassified sequences</taxon>
        <taxon>metagenomes</taxon>
        <taxon>ecological metagenomes</taxon>
    </lineage>
</organism>
<dbReference type="AlphaFoldDB" id="A0A6J6HEP1"/>
<gene>
    <name evidence="2" type="ORF">UFOPK1835_01006</name>
</gene>